<evidence type="ECO:0000256" key="6">
    <source>
        <dbReference type="ARBA" id="ARBA00022692"/>
    </source>
</evidence>
<keyword evidence="15" id="KW-1185">Reference proteome</keyword>
<feature type="transmembrane region" description="Helical" evidence="12">
    <location>
        <begin position="220"/>
        <end position="237"/>
    </location>
</feature>
<dbReference type="Proteomes" id="UP000252204">
    <property type="component" value="Unassembled WGS sequence"/>
</dbReference>
<evidence type="ECO:0000256" key="4">
    <source>
        <dbReference type="ARBA" id="ARBA00022475"/>
    </source>
</evidence>
<evidence type="ECO:0000256" key="10">
    <source>
        <dbReference type="ARBA" id="ARBA00023004"/>
    </source>
</evidence>
<comment type="caution">
    <text evidence="14">The sequence shown here is derived from an EMBL/GenBank/DDBJ whole genome shotgun (WGS) entry which is preliminary data.</text>
</comment>
<dbReference type="GO" id="GO:0005886">
    <property type="term" value="C:plasma membrane"/>
    <property type="evidence" value="ECO:0007669"/>
    <property type="project" value="UniProtKB-SubCell"/>
</dbReference>
<proteinExistence type="inferred from homology"/>
<dbReference type="EMBL" id="QNTU01000001">
    <property type="protein sequence ID" value="RBI69160.1"/>
    <property type="molecule type" value="Genomic_DNA"/>
</dbReference>
<keyword evidence="11 12" id="KW-0472">Membrane</keyword>
<dbReference type="PIRSF" id="PIRSF006446">
    <property type="entry name" value="Cyt_quinol_oxidase_1"/>
    <property type="match status" value="1"/>
</dbReference>
<dbReference type="PANTHER" id="PTHR30365:SF14">
    <property type="entry name" value="CYTOCHROME BD MENAQUINOL OXIDASE SUBUNIT I-RELATED"/>
    <property type="match status" value="1"/>
</dbReference>
<feature type="transmembrane region" description="Helical" evidence="12">
    <location>
        <begin position="322"/>
        <end position="346"/>
    </location>
</feature>
<comment type="subcellular location">
    <subcellularLocation>
        <location evidence="12">Cell inner membrane</location>
    </subcellularLocation>
    <subcellularLocation>
        <location evidence="1">Cell membrane</location>
        <topology evidence="1">Multi-pass membrane protein</topology>
    </subcellularLocation>
</comment>
<dbReference type="InterPro" id="IPR002585">
    <property type="entry name" value="Cyt-d_ubiquinol_oxidase_su_1"/>
</dbReference>
<feature type="transmembrane region" description="Helical" evidence="12">
    <location>
        <begin position="97"/>
        <end position="115"/>
    </location>
</feature>
<evidence type="ECO:0000256" key="8">
    <source>
        <dbReference type="ARBA" id="ARBA00022982"/>
    </source>
</evidence>
<dbReference type="RefSeq" id="WP_113267816.1">
    <property type="nucleotide sequence ID" value="NZ_QNTU01000001.1"/>
</dbReference>
<keyword evidence="5 12" id="KW-0349">Heme</keyword>
<keyword evidence="4 12" id="KW-1003">Cell membrane</keyword>
<protein>
    <submittedName>
        <fullName evidence="14">Cytochrome ubiquinol oxidase subunit I</fullName>
    </submittedName>
</protein>
<evidence type="ECO:0000256" key="9">
    <source>
        <dbReference type="ARBA" id="ARBA00022989"/>
    </source>
</evidence>
<dbReference type="AlphaFoldDB" id="A0A365TSV8"/>
<evidence type="ECO:0000256" key="13">
    <source>
        <dbReference type="SAM" id="MobiDB-lite"/>
    </source>
</evidence>
<feature type="transmembrane region" description="Helical" evidence="12">
    <location>
        <begin position="20"/>
        <end position="42"/>
    </location>
</feature>
<feature type="transmembrane region" description="Helical" evidence="12">
    <location>
        <begin position="400"/>
        <end position="431"/>
    </location>
</feature>
<keyword evidence="6 12" id="KW-0812">Transmembrane</keyword>
<keyword evidence="8 12" id="KW-0249">Electron transport</keyword>
<gene>
    <name evidence="14" type="ORF">DQ400_00170</name>
</gene>
<dbReference type="GO" id="GO:0070069">
    <property type="term" value="C:cytochrome complex"/>
    <property type="evidence" value="ECO:0007669"/>
    <property type="project" value="UniProtKB-UniRule"/>
</dbReference>
<accession>A0A365TSV8</accession>
<keyword evidence="9 12" id="KW-1133">Transmembrane helix</keyword>
<dbReference type="Pfam" id="PF01654">
    <property type="entry name" value="Cyt_bd_oxida_I"/>
    <property type="match status" value="1"/>
</dbReference>
<evidence type="ECO:0000256" key="1">
    <source>
        <dbReference type="ARBA" id="ARBA00004651"/>
    </source>
</evidence>
<evidence type="ECO:0000256" key="2">
    <source>
        <dbReference type="ARBA" id="ARBA00009819"/>
    </source>
</evidence>
<keyword evidence="7 12" id="KW-0479">Metal-binding</keyword>
<evidence type="ECO:0000256" key="11">
    <source>
        <dbReference type="ARBA" id="ARBA00023136"/>
    </source>
</evidence>
<dbReference type="GO" id="GO:0019646">
    <property type="term" value="P:aerobic electron transport chain"/>
    <property type="evidence" value="ECO:0007669"/>
    <property type="project" value="InterPro"/>
</dbReference>
<dbReference type="PANTHER" id="PTHR30365">
    <property type="entry name" value="CYTOCHROME D UBIQUINOL OXIDASE"/>
    <property type="match status" value="1"/>
</dbReference>
<feature type="transmembrane region" description="Helical" evidence="12">
    <location>
        <begin position="358"/>
        <end position="380"/>
    </location>
</feature>
<keyword evidence="10 12" id="KW-0408">Iron</keyword>
<feature type="transmembrane region" description="Helical" evidence="12">
    <location>
        <begin position="54"/>
        <end position="77"/>
    </location>
</feature>
<name>A0A365TSV8_9GAMM</name>
<evidence type="ECO:0000256" key="7">
    <source>
        <dbReference type="ARBA" id="ARBA00022723"/>
    </source>
</evidence>
<organism evidence="14 15">
    <name type="scientific">Vreelandella sulfidaeris</name>
    <dbReference type="NCBI Taxonomy" id="115553"/>
    <lineage>
        <taxon>Bacteria</taxon>
        <taxon>Pseudomonadati</taxon>
        <taxon>Pseudomonadota</taxon>
        <taxon>Gammaproteobacteria</taxon>
        <taxon>Oceanospirillales</taxon>
        <taxon>Halomonadaceae</taxon>
        <taxon>Vreelandella</taxon>
    </lineage>
</organism>
<feature type="compositionally biased region" description="Basic residues" evidence="13">
    <location>
        <begin position="460"/>
        <end position="469"/>
    </location>
</feature>
<evidence type="ECO:0000313" key="15">
    <source>
        <dbReference type="Proteomes" id="UP000252204"/>
    </source>
</evidence>
<feature type="transmembrane region" description="Helical" evidence="12">
    <location>
        <begin position="184"/>
        <end position="208"/>
    </location>
</feature>
<dbReference type="GO" id="GO:0020037">
    <property type="term" value="F:heme binding"/>
    <property type="evidence" value="ECO:0007669"/>
    <property type="project" value="TreeGrafter"/>
</dbReference>
<evidence type="ECO:0000256" key="3">
    <source>
        <dbReference type="ARBA" id="ARBA00022448"/>
    </source>
</evidence>
<reference evidence="15" key="1">
    <citation type="submission" date="2018-06" db="EMBL/GenBank/DDBJ databases">
        <title>Whole genome sequencing of four bacterial strains from South Shetland trench revealing bio-synthetic gene clusters.</title>
        <authorList>
            <person name="Abdel-Mageed W.M."/>
            <person name="Lehri B."/>
            <person name="Jarmusch S."/>
            <person name="Miranda K."/>
            <person name="Goodfellow M."/>
            <person name="Jaspars M."/>
            <person name="Karlyshev A.V."/>
        </authorList>
    </citation>
    <scope>NUCLEOTIDE SEQUENCE [LARGE SCALE GENOMIC DNA]</scope>
    <source>
        <strain evidence="15">SST4</strain>
    </source>
</reference>
<feature type="transmembrane region" description="Helical" evidence="12">
    <location>
        <begin position="127"/>
        <end position="148"/>
    </location>
</feature>
<dbReference type="GO" id="GO:0046872">
    <property type="term" value="F:metal ion binding"/>
    <property type="evidence" value="ECO:0007669"/>
    <property type="project" value="UniProtKB-UniRule"/>
</dbReference>
<dbReference type="GO" id="GO:0009055">
    <property type="term" value="F:electron transfer activity"/>
    <property type="evidence" value="ECO:0007669"/>
    <property type="project" value="UniProtKB-UniRule"/>
</dbReference>
<keyword evidence="3 12" id="KW-0813">Transport</keyword>
<dbReference type="GO" id="GO:0016682">
    <property type="term" value="F:oxidoreductase activity, acting on diphenols and related substances as donors, oxygen as acceptor"/>
    <property type="evidence" value="ECO:0007669"/>
    <property type="project" value="TreeGrafter"/>
</dbReference>
<evidence type="ECO:0000256" key="12">
    <source>
        <dbReference type="PIRNR" id="PIRNR006446"/>
    </source>
</evidence>
<dbReference type="OrthoDB" id="9807042at2"/>
<comment type="similarity">
    <text evidence="2 12">Belongs to the cytochrome ubiquinol oxidase subunit 1 family.</text>
</comment>
<evidence type="ECO:0000313" key="14">
    <source>
        <dbReference type="EMBL" id="RBI69160.1"/>
    </source>
</evidence>
<evidence type="ECO:0000256" key="5">
    <source>
        <dbReference type="ARBA" id="ARBA00022617"/>
    </source>
</evidence>
<sequence>MLGLDTVDLARLQFATTVMYHIIFLALSIGLATYLAFLEGMWLKTGNRIYLGIYHYWLPHFAVNYAAGVVSGVIMAFEFGTNWSVFSSKAGGISGVLLTYEVVTAFFLEAGFFGIMMFGEGRVSRKVHYFATCMVALGAYISTFWILASNSWMQTPAGYAFEDGRIIPEDWWEVIFNPSQPFRFVHMSLAALIATAFVVAGVAAWHLYRNHQDAVARRMFSMALWMLTFVVPLQIVAGDVHGLNTLEHQPAKVAAMEAYWKNEPEREGMPMVVLAWPDPHLEKNLFSLEIPRLSSLYLTHSLTGKIQGLEQWAEDERPYVPLVFYAFRLMVYLGFAMLGLVALSLWMRKRKQLYESRWFLILMMLATPIGVVAIEAGWVTTEAGRQPWIIYGLLRTVDGVSPFSVATLVTSLVGLWGIYTLIFFIGAYFFVKLVRPTPESILSDKEDYDEAREQSLPRHPFSRRSHRNP</sequence>
<feature type="region of interest" description="Disordered" evidence="13">
    <location>
        <begin position="444"/>
        <end position="469"/>
    </location>
</feature>